<dbReference type="Gene3D" id="3.10.450.50">
    <property type="match status" value="1"/>
</dbReference>
<dbReference type="PANTHER" id="PTHR38436:SF1">
    <property type="entry name" value="ESTER CYCLASE"/>
    <property type="match status" value="1"/>
</dbReference>
<dbReference type="EMBL" id="JACNYO010000011">
    <property type="protein sequence ID" value="MBC3213072.1"/>
    <property type="molecule type" value="Genomic_DNA"/>
</dbReference>
<comment type="caution">
    <text evidence="3">The sequence shown here is derived from an EMBL/GenBank/DDBJ whole genome shotgun (WGS) entry which is preliminary data.</text>
</comment>
<evidence type="ECO:0000256" key="2">
    <source>
        <dbReference type="SAM" id="SignalP"/>
    </source>
</evidence>
<dbReference type="GO" id="GO:0030638">
    <property type="term" value="P:polyketide metabolic process"/>
    <property type="evidence" value="ECO:0007669"/>
    <property type="project" value="InterPro"/>
</dbReference>
<gene>
    <name evidence="3" type="ORF">H8J20_13065</name>
</gene>
<dbReference type="SUPFAM" id="SSF54427">
    <property type="entry name" value="NTF2-like"/>
    <property type="match status" value="1"/>
</dbReference>
<dbReference type="InterPro" id="IPR009959">
    <property type="entry name" value="Cyclase_SnoaL-like"/>
</dbReference>
<evidence type="ECO:0000256" key="1">
    <source>
        <dbReference type="SAM" id="Coils"/>
    </source>
</evidence>
<accession>A0AAW3WTX5</accession>
<name>A0AAW3WTX5_SERFO</name>
<evidence type="ECO:0000313" key="4">
    <source>
        <dbReference type="Proteomes" id="UP000659084"/>
    </source>
</evidence>
<dbReference type="InterPro" id="IPR032710">
    <property type="entry name" value="NTF2-like_dom_sf"/>
</dbReference>
<feature type="signal peptide" evidence="2">
    <location>
        <begin position="1"/>
        <end position="25"/>
    </location>
</feature>
<sequence>MKNEHHVLKASIASLFILSLAVSAAANKPDDFSSMSDSHAEQRINKSLEEFKAERKTVEKNLQNFDDLDFNVYSHQKWDEMHRSHAEDIIVHYPDGSVTHNLKEHLEKSKKIFAFAPDTENPIHHIRIGQDKYTAVTGVWRGTFTKPMILSDGTVIQPTGKRFEIEMATIGRWNDKGTMDEEWLFYDDYTFMKQLGLLK</sequence>
<evidence type="ECO:0000313" key="3">
    <source>
        <dbReference type="EMBL" id="MBC3213072.1"/>
    </source>
</evidence>
<feature type="chain" id="PRO_5043666188" evidence="2">
    <location>
        <begin position="26"/>
        <end position="199"/>
    </location>
</feature>
<dbReference type="Pfam" id="PF07366">
    <property type="entry name" value="SnoaL"/>
    <property type="match status" value="1"/>
</dbReference>
<dbReference type="KEGG" id="sfg:AV650_03335"/>
<keyword evidence="2" id="KW-0732">Signal</keyword>
<feature type="coiled-coil region" evidence="1">
    <location>
        <begin position="41"/>
        <end position="68"/>
    </location>
</feature>
<protein>
    <submittedName>
        <fullName evidence="3">Ester cyclase</fullName>
    </submittedName>
</protein>
<dbReference type="PANTHER" id="PTHR38436">
    <property type="entry name" value="POLYKETIDE CYCLASE SNOAL-LIKE DOMAIN"/>
    <property type="match status" value="1"/>
</dbReference>
<dbReference type="Proteomes" id="UP000659084">
    <property type="component" value="Unassembled WGS sequence"/>
</dbReference>
<reference evidence="3" key="1">
    <citation type="submission" date="2020-08" db="EMBL/GenBank/DDBJ databases">
        <title>Food and environmental bacterial isolates.</title>
        <authorList>
            <person name="Richter L."/>
            <person name="Du Plessis E.M."/>
            <person name="Duvenage S."/>
            <person name="Allam M."/>
            <person name="Korsten L."/>
        </authorList>
    </citation>
    <scope>NUCLEOTIDE SEQUENCE</scope>
    <source>
        <strain evidence="3">UPMP2127</strain>
    </source>
</reference>
<keyword evidence="1" id="KW-0175">Coiled coil</keyword>
<proteinExistence type="predicted"/>
<dbReference type="AlphaFoldDB" id="A0AAW3WTX5"/>
<dbReference type="RefSeq" id="WP_059201926.1">
    <property type="nucleotide sequence ID" value="NZ_CAMISK010000013.1"/>
</dbReference>
<organism evidence="3 4">
    <name type="scientific">Serratia fonticola</name>
    <dbReference type="NCBI Taxonomy" id="47917"/>
    <lineage>
        <taxon>Bacteria</taxon>
        <taxon>Pseudomonadati</taxon>
        <taxon>Pseudomonadota</taxon>
        <taxon>Gammaproteobacteria</taxon>
        <taxon>Enterobacterales</taxon>
        <taxon>Yersiniaceae</taxon>
        <taxon>Serratia</taxon>
    </lineage>
</organism>